<dbReference type="Pfam" id="PF00005">
    <property type="entry name" value="ABC_tran"/>
    <property type="match status" value="1"/>
</dbReference>
<gene>
    <name evidence="5" type="ORF">ACFOD6_14930</name>
</gene>
<proteinExistence type="predicted"/>
<dbReference type="RefSeq" id="WP_197641712.1">
    <property type="nucleotide sequence ID" value="NZ_JAEACP010000001.1"/>
</dbReference>
<dbReference type="InterPro" id="IPR051120">
    <property type="entry name" value="ABC_AA/LPS_Transport"/>
</dbReference>
<name>A0ABV7DYF0_9RHOB</name>
<dbReference type="InterPro" id="IPR027417">
    <property type="entry name" value="P-loop_NTPase"/>
</dbReference>
<feature type="domain" description="ABC transporter" evidence="4">
    <location>
        <begin position="9"/>
        <end position="238"/>
    </location>
</feature>
<dbReference type="EMBL" id="JBHRSM010000025">
    <property type="protein sequence ID" value="MFC3087345.1"/>
    <property type="molecule type" value="Genomic_DNA"/>
</dbReference>
<dbReference type="GO" id="GO:0005524">
    <property type="term" value="F:ATP binding"/>
    <property type="evidence" value="ECO:0007669"/>
    <property type="project" value="UniProtKB-KW"/>
</dbReference>
<dbReference type="InterPro" id="IPR003439">
    <property type="entry name" value="ABC_transporter-like_ATP-bd"/>
</dbReference>
<keyword evidence="1" id="KW-0813">Transport</keyword>
<dbReference type="Pfam" id="PF12399">
    <property type="entry name" value="BCA_ABC_TP_C"/>
    <property type="match status" value="1"/>
</dbReference>
<keyword evidence="6" id="KW-1185">Reference proteome</keyword>
<dbReference type="CDD" id="cd03219">
    <property type="entry name" value="ABC_Mj1267_LivG_branched"/>
    <property type="match status" value="1"/>
</dbReference>
<keyword evidence="3 5" id="KW-0067">ATP-binding</keyword>
<accession>A0ABV7DYF0</accession>
<evidence type="ECO:0000256" key="3">
    <source>
        <dbReference type="ARBA" id="ARBA00022840"/>
    </source>
</evidence>
<dbReference type="PROSITE" id="PS50893">
    <property type="entry name" value="ABC_TRANSPORTER_2"/>
    <property type="match status" value="1"/>
</dbReference>
<dbReference type="Gene3D" id="3.40.50.300">
    <property type="entry name" value="P-loop containing nucleotide triphosphate hydrolases"/>
    <property type="match status" value="1"/>
</dbReference>
<reference evidence="6" key="1">
    <citation type="journal article" date="2019" name="Int. J. Syst. Evol. Microbiol.">
        <title>The Global Catalogue of Microorganisms (GCM) 10K type strain sequencing project: providing services to taxonomists for standard genome sequencing and annotation.</title>
        <authorList>
            <consortium name="The Broad Institute Genomics Platform"/>
            <consortium name="The Broad Institute Genome Sequencing Center for Infectious Disease"/>
            <person name="Wu L."/>
            <person name="Ma J."/>
        </authorList>
    </citation>
    <scope>NUCLEOTIDE SEQUENCE [LARGE SCALE GENOMIC DNA]</scope>
    <source>
        <strain evidence="6">KCTC 62102</strain>
    </source>
</reference>
<dbReference type="Proteomes" id="UP001595445">
    <property type="component" value="Unassembled WGS sequence"/>
</dbReference>
<dbReference type="PANTHER" id="PTHR45772">
    <property type="entry name" value="CONSERVED COMPONENT OF ABC TRANSPORTER FOR NATURAL AMINO ACIDS-RELATED"/>
    <property type="match status" value="1"/>
</dbReference>
<dbReference type="PANTHER" id="PTHR45772:SF9">
    <property type="entry name" value="CONSERVED COMPONENT OF ABC TRANSPORTER FOR NATURAL AMINO ACIDS"/>
    <property type="match status" value="1"/>
</dbReference>
<comment type="caution">
    <text evidence="5">The sequence shown here is derived from an EMBL/GenBank/DDBJ whole genome shotgun (WGS) entry which is preliminary data.</text>
</comment>
<keyword evidence="2" id="KW-0547">Nucleotide-binding</keyword>
<evidence type="ECO:0000313" key="6">
    <source>
        <dbReference type="Proteomes" id="UP001595445"/>
    </source>
</evidence>
<evidence type="ECO:0000256" key="2">
    <source>
        <dbReference type="ARBA" id="ARBA00022741"/>
    </source>
</evidence>
<dbReference type="InterPro" id="IPR032823">
    <property type="entry name" value="BCA_ABC_TP_C"/>
</dbReference>
<dbReference type="SMART" id="SM00382">
    <property type="entry name" value="AAA"/>
    <property type="match status" value="1"/>
</dbReference>
<dbReference type="SUPFAM" id="SSF52540">
    <property type="entry name" value="P-loop containing nucleoside triphosphate hydrolases"/>
    <property type="match status" value="1"/>
</dbReference>
<evidence type="ECO:0000313" key="5">
    <source>
        <dbReference type="EMBL" id="MFC3087345.1"/>
    </source>
</evidence>
<dbReference type="InterPro" id="IPR003593">
    <property type="entry name" value="AAA+_ATPase"/>
</dbReference>
<organism evidence="5 6">
    <name type="scientific">Tabrizicola soli</name>
    <dbReference type="NCBI Taxonomy" id="2185115"/>
    <lineage>
        <taxon>Bacteria</taxon>
        <taxon>Pseudomonadati</taxon>
        <taxon>Pseudomonadota</taxon>
        <taxon>Alphaproteobacteria</taxon>
        <taxon>Rhodobacterales</taxon>
        <taxon>Paracoccaceae</taxon>
        <taxon>Tabrizicola</taxon>
    </lineage>
</organism>
<protein>
    <submittedName>
        <fullName evidence="5">ABC transporter ATP-binding protein</fullName>
    </submittedName>
</protein>
<sequence>MAAVMAPLIETRGLTLHYGGLKAVDGVDFTLEAGEIHALIGPNGAGKTSFVSLLSGRRLPQSGRILLAGEDITRLPAQLRVRKGIAYTFQITSIFPRLSVFDNVALAVQAQGTRDLENRTRAALARVGLDGLEEQEAGTLSYGHQRLLELAMGLALKPRLLILDEPTQGLAASEIEGFKALVRSLVPETTVLLIEHNMEVVMDLASRITVLTFGRVLASGTPAAIRANPAVQEAYLGA</sequence>
<evidence type="ECO:0000259" key="4">
    <source>
        <dbReference type="PROSITE" id="PS50893"/>
    </source>
</evidence>
<evidence type="ECO:0000256" key="1">
    <source>
        <dbReference type="ARBA" id="ARBA00022448"/>
    </source>
</evidence>